<dbReference type="PANTHER" id="PTHR37451">
    <property type="entry name" value="MARVEL DOMAIN"/>
    <property type="match status" value="1"/>
</dbReference>
<proteinExistence type="predicted"/>
<keyword evidence="1" id="KW-1133">Transmembrane helix</keyword>
<organism evidence="2 3">
    <name type="scientific">Pleomassaria siparia CBS 279.74</name>
    <dbReference type="NCBI Taxonomy" id="1314801"/>
    <lineage>
        <taxon>Eukaryota</taxon>
        <taxon>Fungi</taxon>
        <taxon>Dikarya</taxon>
        <taxon>Ascomycota</taxon>
        <taxon>Pezizomycotina</taxon>
        <taxon>Dothideomycetes</taxon>
        <taxon>Pleosporomycetidae</taxon>
        <taxon>Pleosporales</taxon>
        <taxon>Pleomassariaceae</taxon>
        <taxon>Pleomassaria</taxon>
    </lineage>
</organism>
<keyword evidence="3" id="KW-1185">Reference proteome</keyword>
<keyword evidence="1" id="KW-0812">Transmembrane</keyword>
<keyword evidence="1" id="KW-0472">Membrane</keyword>
<dbReference type="PANTHER" id="PTHR37451:SF4">
    <property type="entry name" value="MARVEL DOMAIN-CONTAINING PROTEIN"/>
    <property type="match status" value="1"/>
</dbReference>
<feature type="transmembrane region" description="Helical" evidence="1">
    <location>
        <begin position="43"/>
        <end position="66"/>
    </location>
</feature>
<evidence type="ECO:0000256" key="1">
    <source>
        <dbReference type="SAM" id="Phobius"/>
    </source>
</evidence>
<sequence>MVYMLKGGVVPHPTLDPHLPRVPILLRVAHDCVNCRMQIRPPLIATLIISILTVMPILILTMPLYLLQYKIYNARVALLLDGFALLFWLAAFTALASYQDIYRYYGRDGTIVRFEFDGYSECHSAWRSGVAATVSAAVEFVPFLLTTLASIYYYHCDLVGIAAPGLGRCNTNKDYHGAEAAMAGNGTNATGIFRGPNEGEGQQMPSFPQQSTIITTTSRYDSGLGNGLHHSGTTATINTNGTTVMTSAIGTIGTSGQQFNLPYPDQP</sequence>
<reference evidence="2" key="1">
    <citation type="journal article" date="2020" name="Stud. Mycol.">
        <title>101 Dothideomycetes genomes: a test case for predicting lifestyles and emergence of pathogens.</title>
        <authorList>
            <person name="Haridas S."/>
            <person name="Albert R."/>
            <person name="Binder M."/>
            <person name="Bloem J."/>
            <person name="Labutti K."/>
            <person name="Salamov A."/>
            <person name="Andreopoulos B."/>
            <person name="Baker S."/>
            <person name="Barry K."/>
            <person name="Bills G."/>
            <person name="Bluhm B."/>
            <person name="Cannon C."/>
            <person name="Castanera R."/>
            <person name="Culley D."/>
            <person name="Daum C."/>
            <person name="Ezra D."/>
            <person name="Gonzalez J."/>
            <person name="Henrissat B."/>
            <person name="Kuo A."/>
            <person name="Liang C."/>
            <person name="Lipzen A."/>
            <person name="Lutzoni F."/>
            <person name="Magnuson J."/>
            <person name="Mondo S."/>
            <person name="Nolan M."/>
            <person name="Ohm R."/>
            <person name="Pangilinan J."/>
            <person name="Park H.-J."/>
            <person name="Ramirez L."/>
            <person name="Alfaro M."/>
            <person name="Sun H."/>
            <person name="Tritt A."/>
            <person name="Yoshinaga Y."/>
            <person name="Zwiers L.-H."/>
            <person name="Turgeon B."/>
            <person name="Goodwin S."/>
            <person name="Spatafora J."/>
            <person name="Crous P."/>
            <person name="Grigoriev I."/>
        </authorList>
    </citation>
    <scope>NUCLEOTIDE SEQUENCE</scope>
    <source>
        <strain evidence="2">CBS 279.74</strain>
    </source>
</reference>
<evidence type="ECO:0000313" key="3">
    <source>
        <dbReference type="Proteomes" id="UP000799428"/>
    </source>
</evidence>
<dbReference type="EMBL" id="MU005769">
    <property type="protein sequence ID" value="KAF2710501.1"/>
    <property type="molecule type" value="Genomic_DNA"/>
</dbReference>
<accession>A0A6G1KDI7</accession>
<dbReference type="Proteomes" id="UP000799428">
    <property type="component" value="Unassembled WGS sequence"/>
</dbReference>
<dbReference type="OrthoDB" id="3798631at2759"/>
<protein>
    <recommendedName>
        <fullName evidence="4">MARVEL domain-containing protein</fullName>
    </recommendedName>
</protein>
<dbReference type="AlphaFoldDB" id="A0A6G1KDI7"/>
<gene>
    <name evidence="2" type="ORF">K504DRAFT_501765</name>
</gene>
<evidence type="ECO:0008006" key="4">
    <source>
        <dbReference type="Google" id="ProtNLM"/>
    </source>
</evidence>
<evidence type="ECO:0000313" key="2">
    <source>
        <dbReference type="EMBL" id="KAF2710501.1"/>
    </source>
</evidence>
<name>A0A6G1KDI7_9PLEO</name>
<feature type="transmembrane region" description="Helical" evidence="1">
    <location>
        <begin position="78"/>
        <end position="98"/>
    </location>
</feature>